<accession>A0AA36ASM4</accession>
<dbReference type="AlphaFoldDB" id="A0AA36ASM4"/>
<protein>
    <submittedName>
        <fullName evidence="2">Uncharacterized protein</fullName>
    </submittedName>
</protein>
<sequence length="116" mass="12804">MMSATKYNLFRPKPPAKTDVEGGQKASYNIALNIAKDSKSYSIGEEVIIPALVEVIENVMKANPDTVLKWCGGGSGDSGGFFFWALGSHCLLHCSFWFALAVIYQARKDETRLLRD</sequence>
<evidence type="ECO:0000313" key="3">
    <source>
        <dbReference type="Proteomes" id="UP001162480"/>
    </source>
</evidence>
<dbReference type="EMBL" id="OX597817">
    <property type="protein sequence ID" value="CAI9720821.1"/>
    <property type="molecule type" value="Genomic_DNA"/>
</dbReference>
<dbReference type="Proteomes" id="UP001162480">
    <property type="component" value="Chromosome 4"/>
</dbReference>
<gene>
    <name evidence="2" type="ORF">OCTVUL_1B028869</name>
</gene>
<keyword evidence="3" id="KW-1185">Reference proteome</keyword>
<organism evidence="2 3">
    <name type="scientific">Octopus vulgaris</name>
    <name type="common">Common octopus</name>
    <dbReference type="NCBI Taxonomy" id="6645"/>
    <lineage>
        <taxon>Eukaryota</taxon>
        <taxon>Metazoa</taxon>
        <taxon>Spiralia</taxon>
        <taxon>Lophotrochozoa</taxon>
        <taxon>Mollusca</taxon>
        <taxon>Cephalopoda</taxon>
        <taxon>Coleoidea</taxon>
        <taxon>Octopodiformes</taxon>
        <taxon>Octopoda</taxon>
        <taxon>Incirrata</taxon>
        <taxon>Octopodidae</taxon>
        <taxon>Octopus</taxon>
    </lineage>
</organism>
<name>A0AA36ASM4_OCTVU</name>
<keyword evidence="1" id="KW-1133">Transmembrane helix</keyword>
<keyword evidence="1" id="KW-0472">Membrane</keyword>
<reference evidence="2" key="1">
    <citation type="submission" date="2023-08" db="EMBL/GenBank/DDBJ databases">
        <authorList>
            <person name="Alioto T."/>
            <person name="Alioto T."/>
            <person name="Gomez Garrido J."/>
        </authorList>
    </citation>
    <scope>NUCLEOTIDE SEQUENCE</scope>
</reference>
<proteinExistence type="predicted"/>
<evidence type="ECO:0000256" key="1">
    <source>
        <dbReference type="SAM" id="Phobius"/>
    </source>
</evidence>
<evidence type="ECO:0000313" key="2">
    <source>
        <dbReference type="EMBL" id="CAI9720821.1"/>
    </source>
</evidence>
<feature type="transmembrane region" description="Helical" evidence="1">
    <location>
        <begin position="81"/>
        <end position="104"/>
    </location>
</feature>
<keyword evidence="1" id="KW-0812">Transmembrane</keyword>